<feature type="transmembrane region" description="Helical" evidence="1">
    <location>
        <begin position="6"/>
        <end position="23"/>
    </location>
</feature>
<name>A0ABP7X789_9FLAO</name>
<keyword evidence="1" id="KW-1133">Transmembrane helix</keyword>
<reference evidence="3" key="1">
    <citation type="journal article" date="2019" name="Int. J. Syst. Evol. Microbiol.">
        <title>The Global Catalogue of Microorganisms (GCM) 10K type strain sequencing project: providing services to taxonomists for standard genome sequencing and annotation.</title>
        <authorList>
            <consortium name="The Broad Institute Genomics Platform"/>
            <consortium name="The Broad Institute Genome Sequencing Center for Infectious Disease"/>
            <person name="Wu L."/>
            <person name="Ma J."/>
        </authorList>
    </citation>
    <scope>NUCLEOTIDE SEQUENCE [LARGE SCALE GENOMIC DNA]</scope>
    <source>
        <strain evidence="3">JCM 17106</strain>
    </source>
</reference>
<sequence>MIRPIIHYGFHLLVPLGIALLLYPKTWKKTYLILIGAMLIDLDHLLAEDIFDPNRCSIGFHVLHSTYAIIGYFILLIPKKTRIFGIALLWHIGTDQLDCWMM</sequence>
<evidence type="ECO:0000256" key="1">
    <source>
        <dbReference type="SAM" id="Phobius"/>
    </source>
</evidence>
<dbReference type="Pfam" id="PF19617">
    <property type="entry name" value="DUF6122"/>
    <property type="match status" value="1"/>
</dbReference>
<keyword evidence="3" id="KW-1185">Reference proteome</keyword>
<accession>A0ABP7X789</accession>
<protein>
    <recommendedName>
        <fullName evidence="4">LexA-binding, inner membrane-associated hydrolase</fullName>
    </recommendedName>
</protein>
<evidence type="ECO:0000313" key="2">
    <source>
        <dbReference type="EMBL" id="GAA4106402.1"/>
    </source>
</evidence>
<proteinExistence type="predicted"/>
<organism evidence="2 3">
    <name type="scientific">Aquimarina addita</name>
    <dbReference type="NCBI Taxonomy" id="870485"/>
    <lineage>
        <taxon>Bacteria</taxon>
        <taxon>Pseudomonadati</taxon>
        <taxon>Bacteroidota</taxon>
        <taxon>Flavobacteriia</taxon>
        <taxon>Flavobacteriales</taxon>
        <taxon>Flavobacteriaceae</taxon>
        <taxon>Aquimarina</taxon>
    </lineage>
</organism>
<feature type="transmembrane region" description="Helical" evidence="1">
    <location>
        <begin position="58"/>
        <end position="77"/>
    </location>
</feature>
<gene>
    <name evidence="2" type="ORF">GCM10022393_00790</name>
</gene>
<keyword evidence="1" id="KW-0812">Transmembrane</keyword>
<dbReference type="Proteomes" id="UP001500459">
    <property type="component" value="Unassembled WGS sequence"/>
</dbReference>
<evidence type="ECO:0008006" key="4">
    <source>
        <dbReference type="Google" id="ProtNLM"/>
    </source>
</evidence>
<keyword evidence="1" id="KW-0472">Membrane</keyword>
<dbReference type="RefSeq" id="WP_344923741.1">
    <property type="nucleotide sequence ID" value="NZ_BAABCW010000001.1"/>
</dbReference>
<evidence type="ECO:0000313" key="3">
    <source>
        <dbReference type="Proteomes" id="UP001500459"/>
    </source>
</evidence>
<feature type="transmembrane region" description="Helical" evidence="1">
    <location>
        <begin position="30"/>
        <end position="46"/>
    </location>
</feature>
<dbReference type="EMBL" id="BAABCW010000001">
    <property type="protein sequence ID" value="GAA4106402.1"/>
    <property type="molecule type" value="Genomic_DNA"/>
</dbReference>
<dbReference type="InterPro" id="IPR046125">
    <property type="entry name" value="DUF6122"/>
</dbReference>
<comment type="caution">
    <text evidence="2">The sequence shown here is derived from an EMBL/GenBank/DDBJ whole genome shotgun (WGS) entry which is preliminary data.</text>
</comment>